<dbReference type="Proteomes" id="UP001156441">
    <property type="component" value="Unassembled WGS sequence"/>
</dbReference>
<accession>A0ABT2JHE8</accession>
<evidence type="ECO:0000256" key="2">
    <source>
        <dbReference type="ARBA" id="ARBA00022801"/>
    </source>
</evidence>
<dbReference type="EMBL" id="JAFFZE010000024">
    <property type="protein sequence ID" value="MCT2587310.1"/>
    <property type="molecule type" value="Genomic_DNA"/>
</dbReference>
<proteinExistence type="inferred from homology"/>
<dbReference type="PRINTS" id="PR00502">
    <property type="entry name" value="NUDIXFAMILY"/>
</dbReference>
<evidence type="ECO:0000259" key="4">
    <source>
        <dbReference type="PROSITE" id="PS51462"/>
    </source>
</evidence>
<dbReference type="InterPro" id="IPR015797">
    <property type="entry name" value="NUDIX_hydrolase-like_dom_sf"/>
</dbReference>
<name>A0ABT2JHE8_9PSEU</name>
<evidence type="ECO:0000256" key="3">
    <source>
        <dbReference type="RuleBase" id="RU003476"/>
    </source>
</evidence>
<organism evidence="5 6">
    <name type="scientific">Actinophytocola gossypii</name>
    <dbReference type="NCBI Taxonomy" id="2812003"/>
    <lineage>
        <taxon>Bacteria</taxon>
        <taxon>Bacillati</taxon>
        <taxon>Actinomycetota</taxon>
        <taxon>Actinomycetes</taxon>
        <taxon>Pseudonocardiales</taxon>
        <taxon>Pseudonocardiaceae</taxon>
    </lineage>
</organism>
<dbReference type="InterPro" id="IPR020084">
    <property type="entry name" value="NUDIX_hydrolase_CS"/>
</dbReference>
<comment type="caution">
    <text evidence="5">The sequence shown here is derived from an EMBL/GenBank/DDBJ whole genome shotgun (WGS) entry which is preliminary data.</text>
</comment>
<dbReference type="InterPro" id="IPR000086">
    <property type="entry name" value="NUDIX_hydrolase_dom"/>
</dbReference>
<reference evidence="5 6" key="1">
    <citation type="submission" date="2021-02" db="EMBL/GenBank/DDBJ databases">
        <title>Actinophytocola xerophila sp. nov., isolated from soil of cotton cropping field.</title>
        <authorList>
            <person name="Huang R."/>
            <person name="Chen X."/>
            <person name="Ge X."/>
            <person name="Liu W."/>
        </authorList>
    </citation>
    <scope>NUCLEOTIDE SEQUENCE [LARGE SCALE GENOMIC DNA]</scope>
    <source>
        <strain evidence="5 6">S1-96</strain>
    </source>
</reference>
<dbReference type="Pfam" id="PF00293">
    <property type="entry name" value="NUDIX"/>
    <property type="match status" value="1"/>
</dbReference>
<dbReference type="PROSITE" id="PS51462">
    <property type="entry name" value="NUDIX"/>
    <property type="match status" value="1"/>
</dbReference>
<sequence>MIRCVGGIVHDAAGRLLLIRRGRPPGEGLWSLPGGRVERDETDHEALVRELLEETGLHVLPGKLVGTVHRPAPTGTFEIHDYAATVTAGSLHPGDDATEAAWLNATQFHTMERTGTLVPELANTLRDWNALPHP</sequence>
<evidence type="ECO:0000313" key="5">
    <source>
        <dbReference type="EMBL" id="MCT2587310.1"/>
    </source>
</evidence>
<feature type="domain" description="Nudix hydrolase" evidence="4">
    <location>
        <begin position="1"/>
        <end position="131"/>
    </location>
</feature>
<evidence type="ECO:0000313" key="6">
    <source>
        <dbReference type="Proteomes" id="UP001156441"/>
    </source>
</evidence>
<dbReference type="InterPro" id="IPR020476">
    <property type="entry name" value="Nudix_hydrolase"/>
</dbReference>
<keyword evidence="6" id="KW-1185">Reference proteome</keyword>
<dbReference type="SUPFAM" id="SSF55811">
    <property type="entry name" value="Nudix"/>
    <property type="match status" value="1"/>
</dbReference>
<dbReference type="PANTHER" id="PTHR43736">
    <property type="entry name" value="ADP-RIBOSE PYROPHOSPHATASE"/>
    <property type="match status" value="1"/>
</dbReference>
<evidence type="ECO:0000256" key="1">
    <source>
        <dbReference type="ARBA" id="ARBA00005582"/>
    </source>
</evidence>
<comment type="similarity">
    <text evidence="1 3">Belongs to the Nudix hydrolase family.</text>
</comment>
<protein>
    <submittedName>
        <fullName evidence="5">NUDIX domain-containing protein</fullName>
    </submittedName>
</protein>
<gene>
    <name evidence="5" type="ORF">JT362_29720</name>
</gene>
<dbReference type="PANTHER" id="PTHR43736:SF1">
    <property type="entry name" value="DIHYDRONEOPTERIN TRIPHOSPHATE DIPHOSPHATASE"/>
    <property type="match status" value="1"/>
</dbReference>
<dbReference type="Gene3D" id="3.90.79.10">
    <property type="entry name" value="Nucleoside Triphosphate Pyrophosphohydrolase"/>
    <property type="match status" value="1"/>
</dbReference>
<keyword evidence="2 3" id="KW-0378">Hydrolase</keyword>
<dbReference type="PROSITE" id="PS00893">
    <property type="entry name" value="NUDIX_BOX"/>
    <property type="match status" value="1"/>
</dbReference>